<dbReference type="AlphaFoldDB" id="A0A8X7BQR9"/>
<evidence type="ECO:0000259" key="5">
    <source>
        <dbReference type="PROSITE" id="PS50865"/>
    </source>
</evidence>
<feature type="domain" description="MYND-type" evidence="5">
    <location>
        <begin position="34"/>
        <end position="72"/>
    </location>
</feature>
<dbReference type="OrthoDB" id="6436370at2759"/>
<gene>
    <name evidence="6" type="primary">X975_13358</name>
    <name evidence="6" type="ORF">TNIN_33431</name>
</gene>
<dbReference type="PANTHER" id="PTHR47111:SF1">
    <property type="entry name" value="SET AND MYND DOMAIN-CONTAINING PROTEIN 4"/>
    <property type="match status" value="1"/>
</dbReference>
<organism evidence="6 7">
    <name type="scientific">Trichonephila inaurata madagascariensis</name>
    <dbReference type="NCBI Taxonomy" id="2747483"/>
    <lineage>
        <taxon>Eukaryota</taxon>
        <taxon>Metazoa</taxon>
        <taxon>Ecdysozoa</taxon>
        <taxon>Arthropoda</taxon>
        <taxon>Chelicerata</taxon>
        <taxon>Arachnida</taxon>
        <taxon>Araneae</taxon>
        <taxon>Araneomorphae</taxon>
        <taxon>Entelegynae</taxon>
        <taxon>Araneoidea</taxon>
        <taxon>Nephilidae</taxon>
        <taxon>Trichonephila</taxon>
        <taxon>Trichonephila inaurata</taxon>
    </lineage>
</organism>
<comment type="caution">
    <text evidence="6">The sequence shown here is derived from an EMBL/GenBank/DDBJ whole genome shotgun (WGS) entry which is preliminary data.</text>
</comment>
<evidence type="ECO:0000313" key="7">
    <source>
        <dbReference type="Proteomes" id="UP000886998"/>
    </source>
</evidence>
<keyword evidence="3" id="KW-0862">Zinc</keyword>
<dbReference type="Gene3D" id="6.10.140.2220">
    <property type="match status" value="1"/>
</dbReference>
<proteinExistence type="predicted"/>
<sequence length="164" mass="18993">MAAFNESFHQPGDVIYVGKPFMRVIKKELWGKICANCLRRTSELKFCKGCGILKYCGKICQKTDWCYHKFECPLLKCYSDDRWPTITFLMGNIIMKMQKTNWKSVSEKIHNEIVSFDSLRTFKGEPSTNISFKIYVENIKNSLNAYIGKKNVPDDKLVKSLLGK</sequence>
<dbReference type="PROSITE" id="PS50865">
    <property type="entry name" value="ZF_MYND_2"/>
    <property type="match status" value="1"/>
</dbReference>
<dbReference type="GO" id="GO:0008270">
    <property type="term" value="F:zinc ion binding"/>
    <property type="evidence" value="ECO:0007669"/>
    <property type="project" value="UniProtKB-KW"/>
</dbReference>
<feature type="non-terminal residue" evidence="6">
    <location>
        <position position="1"/>
    </location>
</feature>
<evidence type="ECO:0000256" key="3">
    <source>
        <dbReference type="ARBA" id="ARBA00022833"/>
    </source>
</evidence>
<dbReference type="PANTHER" id="PTHR47111">
    <property type="entry name" value="BCDNA.LD29892"/>
    <property type="match status" value="1"/>
</dbReference>
<dbReference type="Pfam" id="PF01753">
    <property type="entry name" value="zf-MYND"/>
    <property type="match status" value="1"/>
</dbReference>
<name>A0A8X7BQR9_9ARAC</name>
<dbReference type="InterPro" id="IPR002893">
    <property type="entry name" value="Znf_MYND"/>
</dbReference>
<keyword evidence="7" id="KW-1185">Reference proteome</keyword>
<keyword evidence="1" id="KW-0479">Metal-binding</keyword>
<dbReference type="PROSITE" id="PS01360">
    <property type="entry name" value="ZF_MYND_1"/>
    <property type="match status" value="1"/>
</dbReference>
<accession>A0A8X7BQR9</accession>
<evidence type="ECO:0000256" key="2">
    <source>
        <dbReference type="ARBA" id="ARBA00022771"/>
    </source>
</evidence>
<dbReference type="SUPFAM" id="SSF144232">
    <property type="entry name" value="HIT/MYND zinc finger-like"/>
    <property type="match status" value="1"/>
</dbReference>
<dbReference type="Proteomes" id="UP000886998">
    <property type="component" value="Unassembled WGS sequence"/>
</dbReference>
<reference evidence="6" key="1">
    <citation type="submission" date="2020-08" db="EMBL/GenBank/DDBJ databases">
        <title>Multicomponent nature underlies the extraordinary mechanical properties of spider dragline silk.</title>
        <authorList>
            <person name="Kono N."/>
            <person name="Nakamura H."/>
            <person name="Mori M."/>
            <person name="Yoshida Y."/>
            <person name="Ohtoshi R."/>
            <person name="Malay A.D."/>
            <person name="Moran D.A.P."/>
            <person name="Tomita M."/>
            <person name="Numata K."/>
            <person name="Arakawa K."/>
        </authorList>
    </citation>
    <scope>NUCLEOTIDE SEQUENCE</scope>
</reference>
<dbReference type="EMBL" id="BMAV01001050">
    <property type="protein sequence ID" value="GFY38764.1"/>
    <property type="molecule type" value="Genomic_DNA"/>
</dbReference>
<evidence type="ECO:0000313" key="6">
    <source>
        <dbReference type="EMBL" id="GFY38764.1"/>
    </source>
</evidence>
<protein>
    <submittedName>
        <fullName evidence="6">SET and MYND domain-containing protein 3</fullName>
    </submittedName>
</protein>
<evidence type="ECO:0000256" key="1">
    <source>
        <dbReference type="ARBA" id="ARBA00022723"/>
    </source>
</evidence>
<keyword evidence="2 4" id="KW-0863">Zinc-finger</keyword>
<evidence type="ECO:0000256" key="4">
    <source>
        <dbReference type="PROSITE-ProRule" id="PRU00134"/>
    </source>
</evidence>